<keyword evidence="3" id="KW-1185">Reference proteome</keyword>
<evidence type="ECO:0000313" key="3">
    <source>
        <dbReference type="Proteomes" id="UP000664857"/>
    </source>
</evidence>
<proteinExistence type="predicted"/>
<dbReference type="PANTHER" id="PTHR33570">
    <property type="entry name" value="4-CARBOXYMUCONOLACTONE DECARBOXYLASE FAMILY PROTEIN"/>
    <property type="match status" value="1"/>
</dbReference>
<dbReference type="EMBL" id="JAFLVX010000001">
    <property type="protein sequence ID" value="MBO0475431.1"/>
    <property type="molecule type" value="Genomic_DNA"/>
</dbReference>
<gene>
    <name evidence="2" type="ORF">DOK76_00025</name>
</gene>
<dbReference type="Gene3D" id="1.20.1290.10">
    <property type="entry name" value="AhpD-like"/>
    <property type="match status" value="1"/>
</dbReference>
<dbReference type="Proteomes" id="UP000664857">
    <property type="component" value="Unassembled WGS sequence"/>
</dbReference>
<dbReference type="InterPro" id="IPR029032">
    <property type="entry name" value="AhpD-like"/>
</dbReference>
<accession>A0ABS3HRC2</accession>
<dbReference type="RefSeq" id="WP_206964000.1">
    <property type="nucleotide sequence ID" value="NZ_JAFLVX010000001.1"/>
</dbReference>
<feature type="domain" description="Carboxymuconolactone decarboxylase-like" evidence="1">
    <location>
        <begin position="33"/>
        <end position="113"/>
    </location>
</feature>
<comment type="caution">
    <text evidence="2">The sequence shown here is derived from an EMBL/GenBank/DDBJ whole genome shotgun (WGS) entry which is preliminary data.</text>
</comment>
<organism evidence="2 3">
    <name type="scientific">Candidatus Vagococcus giribetii</name>
    <dbReference type="NCBI Taxonomy" id="2230876"/>
    <lineage>
        <taxon>Bacteria</taxon>
        <taxon>Bacillati</taxon>
        <taxon>Bacillota</taxon>
        <taxon>Bacilli</taxon>
        <taxon>Lactobacillales</taxon>
        <taxon>Enterococcaceae</taxon>
        <taxon>Vagococcus</taxon>
    </lineage>
</organism>
<dbReference type="Pfam" id="PF02627">
    <property type="entry name" value="CMD"/>
    <property type="match status" value="1"/>
</dbReference>
<protein>
    <submittedName>
        <fullName evidence="2">Carboxymuconolactone decarboxylase family protein</fullName>
    </submittedName>
</protein>
<dbReference type="SUPFAM" id="SSF69118">
    <property type="entry name" value="AhpD-like"/>
    <property type="match status" value="1"/>
</dbReference>
<dbReference type="PANTHER" id="PTHR33570:SF10">
    <property type="entry name" value="GAMMA-CARBOXYMUCONOLACTONE DECARBOXYLASE"/>
    <property type="match status" value="1"/>
</dbReference>
<name>A0ABS3HRC2_9ENTE</name>
<evidence type="ECO:0000313" key="2">
    <source>
        <dbReference type="EMBL" id="MBO0475431.1"/>
    </source>
</evidence>
<dbReference type="InterPro" id="IPR003779">
    <property type="entry name" value="CMD-like"/>
</dbReference>
<evidence type="ECO:0000259" key="1">
    <source>
        <dbReference type="Pfam" id="PF02627"/>
    </source>
</evidence>
<reference evidence="2 3" key="1">
    <citation type="submission" date="2021-03" db="EMBL/GenBank/DDBJ databases">
        <title>Enterococcal diversity collection.</title>
        <authorList>
            <person name="Gilmore M.S."/>
            <person name="Schwartzman J."/>
            <person name="Van Tyne D."/>
            <person name="Martin M."/>
            <person name="Earl A.M."/>
            <person name="Manson A.L."/>
            <person name="Straub T."/>
            <person name="Salamzade R."/>
            <person name="Saavedra J."/>
            <person name="Lebreton F."/>
            <person name="Prichula J."/>
            <person name="Schaufler K."/>
            <person name="Gaca A."/>
            <person name="Sgardioli B."/>
            <person name="Wagenaar J."/>
            <person name="Strong T."/>
        </authorList>
    </citation>
    <scope>NUCLEOTIDE SEQUENCE [LARGE SCALE GENOMIC DNA]</scope>
    <source>
        <strain evidence="2 3">DIV0080</strain>
    </source>
</reference>
<dbReference type="InterPro" id="IPR052512">
    <property type="entry name" value="4CMD/NDH-1_regulator"/>
</dbReference>
<sequence length="123" mass="13667">MSNTRFDIGLKNLEKIDGLAGEKVIQNLESIAPQVGKHIIEFAFGEIYASDKLNLREREIITVACLLSQGDTKNQLIVHINGCLNVGLTQEEVIEVFTQCIPYVGFPKVLNAIYTAQEVFNSL</sequence>